<name>A0A6L2Q2K5_COPFO</name>
<dbReference type="InParanoid" id="A0A6L2Q2K5"/>
<dbReference type="Proteomes" id="UP000502823">
    <property type="component" value="Unassembled WGS sequence"/>
</dbReference>
<keyword evidence="3" id="KW-1185">Reference proteome</keyword>
<dbReference type="OrthoDB" id="8175157at2759"/>
<evidence type="ECO:0000313" key="2">
    <source>
        <dbReference type="EMBL" id="GFG36995.1"/>
    </source>
</evidence>
<feature type="transmembrane region" description="Helical" evidence="1">
    <location>
        <begin position="117"/>
        <end position="139"/>
    </location>
</feature>
<proteinExistence type="predicted"/>
<feature type="transmembrane region" description="Helical" evidence="1">
    <location>
        <begin position="178"/>
        <end position="199"/>
    </location>
</feature>
<sequence length="271" mass="30696">MLCNNQQCLLAKEECVLKTKVTCTDKNMSNSGKGEGIYPLSGNMYKFRLHGLVADMWPLIRVMQMTGFFLLDYHEDMSFGWASIRAGYATSVSCIMVIQFLLLFINLMKQAGDVNDLTANTITVLFFLHSVTKFFYFAIRRAKFYRTLATWNNANSHPLFSENQSRHHATAVSSMRRLVMYVGIGIIVSGIAWTGITFVGDSVHGIRDPDNRNETIFEEVPRLMLRSCKNIAHSSAEAHEPNYWINKEECSGSLIVTQEVPSNGLQESLWL</sequence>
<dbReference type="EMBL" id="BLKM01012573">
    <property type="protein sequence ID" value="GFG36995.1"/>
    <property type="molecule type" value="Genomic_DNA"/>
</dbReference>
<feature type="transmembrane region" description="Helical" evidence="1">
    <location>
        <begin position="86"/>
        <end position="105"/>
    </location>
</feature>
<evidence type="ECO:0000313" key="3">
    <source>
        <dbReference type="Proteomes" id="UP000502823"/>
    </source>
</evidence>
<keyword evidence="1" id="KW-1133">Transmembrane helix</keyword>
<reference evidence="3" key="1">
    <citation type="submission" date="2020-01" db="EMBL/GenBank/DDBJ databases">
        <title>Draft genome sequence of the Termite Coptotermes fromosanus.</title>
        <authorList>
            <person name="Itakura S."/>
            <person name="Yosikawa Y."/>
            <person name="Umezawa K."/>
        </authorList>
    </citation>
    <scope>NUCLEOTIDE SEQUENCE [LARGE SCALE GENOMIC DNA]</scope>
</reference>
<accession>A0A6L2Q2K5</accession>
<keyword evidence="1" id="KW-0472">Membrane</keyword>
<comment type="caution">
    <text evidence="2">The sequence shown here is derived from an EMBL/GenBank/DDBJ whole genome shotgun (WGS) entry which is preliminary data.</text>
</comment>
<gene>
    <name evidence="2" type="ORF">Cfor_05413</name>
</gene>
<keyword evidence="1" id="KW-0812">Transmembrane</keyword>
<organism evidence="2 3">
    <name type="scientific">Coptotermes formosanus</name>
    <name type="common">Formosan subterranean termite</name>
    <dbReference type="NCBI Taxonomy" id="36987"/>
    <lineage>
        <taxon>Eukaryota</taxon>
        <taxon>Metazoa</taxon>
        <taxon>Ecdysozoa</taxon>
        <taxon>Arthropoda</taxon>
        <taxon>Hexapoda</taxon>
        <taxon>Insecta</taxon>
        <taxon>Pterygota</taxon>
        <taxon>Neoptera</taxon>
        <taxon>Polyneoptera</taxon>
        <taxon>Dictyoptera</taxon>
        <taxon>Blattodea</taxon>
        <taxon>Blattoidea</taxon>
        <taxon>Termitoidae</taxon>
        <taxon>Rhinotermitidae</taxon>
        <taxon>Coptotermes</taxon>
    </lineage>
</organism>
<protein>
    <submittedName>
        <fullName evidence="2">Uncharacterized protein</fullName>
    </submittedName>
</protein>
<dbReference type="AlphaFoldDB" id="A0A6L2Q2K5"/>
<evidence type="ECO:0000256" key="1">
    <source>
        <dbReference type="SAM" id="Phobius"/>
    </source>
</evidence>